<dbReference type="Pfam" id="PF01381">
    <property type="entry name" value="HTH_3"/>
    <property type="match status" value="1"/>
</dbReference>
<evidence type="ECO:0000256" key="1">
    <source>
        <dbReference type="SAM" id="MobiDB-lite"/>
    </source>
</evidence>
<evidence type="ECO:0000313" key="3">
    <source>
        <dbReference type="EMBL" id="GAA0925112.1"/>
    </source>
</evidence>
<keyword evidence="4" id="KW-1185">Reference proteome</keyword>
<dbReference type="InterPro" id="IPR027417">
    <property type="entry name" value="P-loop_NTPase"/>
</dbReference>
<dbReference type="Gene3D" id="3.40.50.300">
    <property type="entry name" value="P-loop containing nucleotide triphosphate hydrolases"/>
    <property type="match status" value="1"/>
</dbReference>
<dbReference type="SMART" id="SM00530">
    <property type="entry name" value="HTH_XRE"/>
    <property type="match status" value="1"/>
</dbReference>
<dbReference type="Gene3D" id="1.25.40.10">
    <property type="entry name" value="Tetratricopeptide repeat domain"/>
    <property type="match status" value="1"/>
</dbReference>
<dbReference type="EMBL" id="BAAAHP010000027">
    <property type="protein sequence ID" value="GAA0925112.1"/>
    <property type="molecule type" value="Genomic_DNA"/>
</dbReference>
<dbReference type="Proteomes" id="UP001499967">
    <property type="component" value="Unassembled WGS sequence"/>
</dbReference>
<protein>
    <recommendedName>
        <fullName evidence="2">HTH cro/C1-type domain-containing protein</fullName>
    </recommendedName>
</protein>
<comment type="caution">
    <text evidence="3">The sequence shown here is derived from an EMBL/GenBank/DDBJ whole genome shotgun (WGS) entry which is preliminary data.</text>
</comment>
<dbReference type="PROSITE" id="PS50943">
    <property type="entry name" value="HTH_CROC1"/>
    <property type="match status" value="1"/>
</dbReference>
<dbReference type="SUPFAM" id="SSF47413">
    <property type="entry name" value="lambda repressor-like DNA-binding domains"/>
    <property type="match status" value="1"/>
</dbReference>
<proteinExistence type="predicted"/>
<evidence type="ECO:0000259" key="2">
    <source>
        <dbReference type="PROSITE" id="PS50943"/>
    </source>
</evidence>
<dbReference type="InterPro" id="IPR011990">
    <property type="entry name" value="TPR-like_helical_dom_sf"/>
</dbReference>
<dbReference type="Gene3D" id="1.10.260.40">
    <property type="entry name" value="lambda repressor-like DNA-binding domains"/>
    <property type="match status" value="1"/>
</dbReference>
<accession>A0ABP3ZSY9</accession>
<name>A0ABP3ZSY9_9PSEU</name>
<organism evidence="3 4">
    <name type="scientific">Pseudonocardia zijingensis</name>
    <dbReference type="NCBI Taxonomy" id="153376"/>
    <lineage>
        <taxon>Bacteria</taxon>
        <taxon>Bacillati</taxon>
        <taxon>Actinomycetota</taxon>
        <taxon>Actinomycetes</taxon>
        <taxon>Pseudonocardiales</taxon>
        <taxon>Pseudonocardiaceae</taxon>
        <taxon>Pseudonocardia</taxon>
    </lineage>
</organism>
<gene>
    <name evidence="3" type="ORF">GCM10009559_09750</name>
</gene>
<dbReference type="Pfam" id="PF13424">
    <property type="entry name" value="TPR_12"/>
    <property type="match status" value="1"/>
</dbReference>
<dbReference type="InterPro" id="IPR019734">
    <property type="entry name" value="TPR_rpt"/>
</dbReference>
<dbReference type="SMART" id="SM00028">
    <property type="entry name" value="TPR"/>
    <property type="match status" value="3"/>
</dbReference>
<dbReference type="SUPFAM" id="SSF52540">
    <property type="entry name" value="P-loop containing nucleoside triphosphate hydrolases"/>
    <property type="match status" value="1"/>
</dbReference>
<dbReference type="CDD" id="cd00093">
    <property type="entry name" value="HTH_XRE"/>
    <property type="match status" value="1"/>
</dbReference>
<dbReference type="PANTHER" id="PTHR47691:SF3">
    <property type="entry name" value="HTH-TYPE TRANSCRIPTIONAL REGULATOR RV0890C-RELATED"/>
    <property type="match status" value="1"/>
</dbReference>
<dbReference type="SUPFAM" id="SSF48452">
    <property type="entry name" value="TPR-like"/>
    <property type="match status" value="1"/>
</dbReference>
<reference evidence="4" key="1">
    <citation type="journal article" date="2019" name="Int. J. Syst. Evol. Microbiol.">
        <title>The Global Catalogue of Microorganisms (GCM) 10K type strain sequencing project: providing services to taxonomists for standard genome sequencing and annotation.</title>
        <authorList>
            <consortium name="The Broad Institute Genomics Platform"/>
            <consortium name="The Broad Institute Genome Sequencing Center for Infectious Disease"/>
            <person name="Wu L."/>
            <person name="Ma J."/>
        </authorList>
    </citation>
    <scope>NUCLEOTIDE SEQUENCE [LARGE SCALE GENOMIC DNA]</scope>
    <source>
        <strain evidence="4">JCM 11117</strain>
    </source>
</reference>
<dbReference type="RefSeq" id="WP_343939344.1">
    <property type="nucleotide sequence ID" value="NZ_BAAAHP010000027.1"/>
</dbReference>
<feature type="region of interest" description="Disordered" evidence="1">
    <location>
        <begin position="66"/>
        <end position="109"/>
    </location>
</feature>
<dbReference type="InterPro" id="IPR001387">
    <property type="entry name" value="Cro/C1-type_HTH"/>
</dbReference>
<dbReference type="PRINTS" id="PR00364">
    <property type="entry name" value="DISEASERSIST"/>
</dbReference>
<dbReference type="PANTHER" id="PTHR47691">
    <property type="entry name" value="REGULATOR-RELATED"/>
    <property type="match status" value="1"/>
</dbReference>
<sequence>MGVGALLQAWRARALLTQEELAERAGLSVRTVRRLESDAAARPQGSTLRRLVEALGLGPAQLQELAAAARSRPHGDPPALRPSRGEPPERAGPAVLRQLPAPPPLFTGRAPELTELERAHDPSAVVVATIDGMAGIGKTALALHAAHRLSGAYSDGQLFLDLHGYTQNVEPVQPGEALARLLRALGVPRERIPAHPQDRAALYRSRLAGRKMLVVLDNAVSEAQVRPLLPGTPGAMALVTSRRRLIELDHTLTVSLDVLPQPDAVALFARSAGVGADDAGVAGVVDLCGRLPLALRIAAARLRSRPTWAAGHLLERLRDRQQRLGELDLGELDLGERSVAAALDVSYLQLDPDLQRAYRLCGPLPESAFDVHVAAALVDATVDRAARLLDALVDVNLLQELVPGRFTFHDLVRSHAGAAAAREEPDRPSAFGRMFDYYSHTASVAMDVLFPHERERRPPAPPAGTPIPDLRGADDAAAWLDLELPNLLTAARYAARFCPRNHPVHLSTTLDRYLRARGRDVEAEVLHQQALTVARRNGERAGEADVLTSLGHVSRRQGRTARAADHYGAALTVARSAGNRRAEVDALLGLGRLMDLQGRHEAAVDHIGRALELATDLGLPVDQARAHDGLARVHHALGRREEAQRHWRAALDVLSDLGPDISRDIDVDEELSTAALRARLDAQTTT</sequence>
<dbReference type="InterPro" id="IPR010982">
    <property type="entry name" value="Lambda_DNA-bd_dom_sf"/>
</dbReference>
<feature type="domain" description="HTH cro/C1-type" evidence="2">
    <location>
        <begin position="7"/>
        <end position="62"/>
    </location>
</feature>
<evidence type="ECO:0000313" key="4">
    <source>
        <dbReference type="Proteomes" id="UP001499967"/>
    </source>
</evidence>